<dbReference type="InterPro" id="IPR037272">
    <property type="entry name" value="SNS_sf"/>
</dbReference>
<dbReference type="EMBL" id="CP092623">
    <property type="protein sequence ID" value="UMM28825.1"/>
    <property type="molecule type" value="Genomic_DNA"/>
</dbReference>
<feature type="region of interest" description="Disordered" evidence="1">
    <location>
        <begin position="280"/>
        <end position="301"/>
    </location>
</feature>
<dbReference type="AlphaFoldDB" id="A0AAE9EWI9"/>
<evidence type="ECO:0000313" key="4">
    <source>
        <dbReference type="Proteomes" id="UP000829354"/>
    </source>
</evidence>
<reference evidence="3 4" key="1">
    <citation type="submission" date="2022-04" db="EMBL/GenBank/DDBJ databases">
        <title>Chromosome-level reference genomes for two strains of Caenorhabditis briggsae: an improved platform for comparative genomics.</title>
        <authorList>
            <person name="Stevens L."/>
            <person name="Andersen E."/>
        </authorList>
    </citation>
    <scope>NUCLEOTIDE SEQUENCE [LARGE SCALE GENOMIC DNA]</scope>
    <source>
        <strain evidence="3">VX34</strain>
        <tissue evidence="3">Whole-organism</tissue>
    </source>
</reference>
<feature type="compositionally biased region" description="Basic and acidic residues" evidence="1">
    <location>
        <begin position="283"/>
        <end position="301"/>
    </location>
</feature>
<sequence length="301" mass="35948">MASFGLILCCDGGSTYIPMVEDVQKVATGLFITAEVLTVLECYGLKIFYGDIQSLMGNPSDSQWSHAYTWSFWKWRWRMAPAFSIFHVLTSFFRQYPSPENDPDYNYYYDFILFFLVFLVIIIPLIFGYRSYSKIVRYLAKYEKNKKFDKKMLWSCQRNMRSWNRIVENMSEKDKEFAKNCLPEREPYDQDGYWKSVHLSIETPDRTKILEWELDRTDVKDFQIEEMEIGEESDEEYNSEDEQLEELLNSDFSKSIESFEEATATVEPLTVTFETYNDLWFPNDDKENDHKKQKNLDHYSY</sequence>
<proteinExistence type="predicted"/>
<keyword evidence="2" id="KW-0472">Membrane</keyword>
<organism evidence="3 4">
    <name type="scientific">Caenorhabditis briggsae</name>
    <dbReference type="NCBI Taxonomy" id="6238"/>
    <lineage>
        <taxon>Eukaryota</taxon>
        <taxon>Metazoa</taxon>
        <taxon>Ecdysozoa</taxon>
        <taxon>Nematoda</taxon>
        <taxon>Chromadorea</taxon>
        <taxon>Rhabditida</taxon>
        <taxon>Rhabditina</taxon>
        <taxon>Rhabditomorpha</taxon>
        <taxon>Rhabditoidea</taxon>
        <taxon>Rhabditidae</taxon>
        <taxon>Peloderinae</taxon>
        <taxon>Caenorhabditis</taxon>
    </lineage>
</organism>
<keyword evidence="2" id="KW-1133">Transmembrane helix</keyword>
<name>A0AAE9EWI9_CAEBR</name>
<keyword evidence="4" id="KW-1185">Reference proteome</keyword>
<keyword evidence="2" id="KW-0812">Transmembrane</keyword>
<accession>A0AAE9EWI9</accession>
<feature type="transmembrane region" description="Helical" evidence="2">
    <location>
        <begin position="108"/>
        <end position="129"/>
    </location>
</feature>
<dbReference type="Proteomes" id="UP000829354">
    <property type="component" value="Chromosome IV"/>
</dbReference>
<feature type="transmembrane region" description="Helical" evidence="2">
    <location>
        <begin position="79"/>
        <end position="96"/>
    </location>
</feature>
<gene>
    <name evidence="3" type="ORF">L5515_011486</name>
</gene>
<dbReference type="SUPFAM" id="SSF161070">
    <property type="entry name" value="SNF-like"/>
    <property type="match status" value="1"/>
</dbReference>
<protein>
    <submittedName>
        <fullName evidence="3">Uncharacterized protein</fullName>
    </submittedName>
</protein>
<evidence type="ECO:0000313" key="3">
    <source>
        <dbReference type="EMBL" id="UMM28825.1"/>
    </source>
</evidence>
<evidence type="ECO:0000256" key="1">
    <source>
        <dbReference type="SAM" id="MobiDB-lite"/>
    </source>
</evidence>
<evidence type="ECO:0000256" key="2">
    <source>
        <dbReference type="SAM" id="Phobius"/>
    </source>
</evidence>